<dbReference type="GO" id="GO:0008218">
    <property type="term" value="P:bioluminescence"/>
    <property type="evidence" value="ECO:0007669"/>
    <property type="project" value="UniProtKB-KW"/>
</dbReference>
<keyword evidence="3" id="KW-0455">Luminescence</keyword>
<evidence type="ECO:0000313" key="5">
    <source>
        <dbReference type="EnsemblMetazoa" id="CLYHEMP016741.1"/>
    </source>
</evidence>
<keyword evidence="6" id="KW-1185">Reference proteome</keyword>
<evidence type="ECO:0000256" key="3">
    <source>
        <dbReference type="ARBA" id="ARBA00023223"/>
    </source>
</evidence>
<name>A0A7M6DMT2_9CNID</name>
<reference evidence="5" key="1">
    <citation type="submission" date="2021-01" db="UniProtKB">
        <authorList>
            <consortium name="EnsemblMetazoa"/>
        </authorList>
    </citation>
    <scope>IDENTIFICATION</scope>
</reference>
<dbReference type="GO" id="GO:0006091">
    <property type="term" value="P:generation of precursor metabolites and energy"/>
    <property type="evidence" value="ECO:0007669"/>
    <property type="project" value="InterPro"/>
</dbReference>
<evidence type="ECO:0000313" key="6">
    <source>
        <dbReference type="Proteomes" id="UP000594262"/>
    </source>
</evidence>
<evidence type="ECO:0000256" key="2">
    <source>
        <dbReference type="ARBA" id="ARBA00022991"/>
    </source>
</evidence>
<comment type="similarity">
    <text evidence="1">Belongs to the GFP family.</text>
</comment>
<dbReference type="Proteomes" id="UP000594262">
    <property type="component" value="Unplaced"/>
</dbReference>
<dbReference type="InterPro" id="IPR011584">
    <property type="entry name" value="GFP-related"/>
</dbReference>
<keyword evidence="4" id="KW-0599">Photoprotein</keyword>
<accession>A0A7M6DMT2</accession>
<keyword evidence="2" id="KW-0157">Chromophore</keyword>
<dbReference type="InterPro" id="IPR009017">
    <property type="entry name" value="GFP"/>
</dbReference>
<dbReference type="OrthoDB" id="5974228at2759"/>
<evidence type="ECO:0000256" key="4">
    <source>
        <dbReference type="ARBA" id="ARBA00023262"/>
    </source>
</evidence>
<organism evidence="5 6">
    <name type="scientific">Clytia hemisphaerica</name>
    <dbReference type="NCBI Taxonomy" id="252671"/>
    <lineage>
        <taxon>Eukaryota</taxon>
        <taxon>Metazoa</taxon>
        <taxon>Cnidaria</taxon>
        <taxon>Hydrozoa</taxon>
        <taxon>Hydroidolina</taxon>
        <taxon>Leptothecata</taxon>
        <taxon>Obeliida</taxon>
        <taxon>Clytiidae</taxon>
        <taxon>Clytia</taxon>
    </lineage>
</organism>
<dbReference type="EnsemblMetazoa" id="CLYHEMT016741.1">
    <property type="protein sequence ID" value="CLYHEMP016741.1"/>
    <property type="gene ID" value="CLYHEMG016741"/>
</dbReference>
<dbReference type="InterPro" id="IPR000786">
    <property type="entry name" value="Green_fluorescent_prot"/>
</dbReference>
<protein>
    <recommendedName>
        <fullName evidence="7">Green fluorescent protein</fullName>
    </recommendedName>
</protein>
<dbReference type="PRINTS" id="PR01229">
    <property type="entry name" value="GFLUORESCENT"/>
</dbReference>
<dbReference type="Gene3D" id="2.40.155.10">
    <property type="entry name" value="Green fluorescent protein"/>
    <property type="match status" value="1"/>
</dbReference>
<dbReference type="AlphaFoldDB" id="A0A7M6DMT2"/>
<evidence type="ECO:0008006" key="7">
    <source>
        <dbReference type="Google" id="ProtNLM"/>
    </source>
</evidence>
<dbReference type="Pfam" id="PF01353">
    <property type="entry name" value="GFP"/>
    <property type="match status" value="1"/>
</dbReference>
<proteinExistence type="inferred from homology"/>
<evidence type="ECO:0000256" key="1">
    <source>
        <dbReference type="ARBA" id="ARBA00008949"/>
    </source>
</evidence>
<dbReference type="SUPFAM" id="SSF54511">
    <property type="entry name" value="GFP-like"/>
    <property type="match status" value="1"/>
</dbReference>
<sequence>WAIMTPRLLAEWYKREKISRTSSVKKFRREKENSIKGFHFQEKTFTTKMSTALTEGAKLFQKEIPYITELEGDVEGMKFTIKGEGTGDGTTGLIKAKYICTTGDLPVPWATILSSLSYGVFCFAKYPRHIADFFKSTQPDGYSQDRIISFDDDGQYDVKAKITYEDGTLYNRVVLKGTGFKSNGNILGMRVLYHSPPHIIYILPDRKNGGMKIEYNKAFDVMGGGHQMARHAQFNKPLGAWEEDFPMYHHLSVWTSFGKDPDDDETDHLTIVEVIKAIDLDTYR</sequence>